<sequence>MAPVQKRKRESDQSTIPVQMTFKRPMYTSSGIDNAFTPQEPDNPFRFHDVPREMRDNIYSKALEHDTVYLSRFSKDKTLLTDYRLVGANKQIRHEFLNAMIMSAPVIQTRVRNFNFSSLISFLNRLSDEELYKLTTDTKYGTRVMKIQLESHIPGAGGRSPSNSLQRWLNRADEPTKKGVNVEFQYEWLDDPEDTIYVAVAAPGPKRQHHWRKTAAAAGEGLMNVDPFDL</sequence>
<organism evidence="1 2">
    <name type="scientific">Zasmidium cellare ATCC 36951</name>
    <dbReference type="NCBI Taxonomy" id="1080233"/>
    <lineage>
        <taxon>Eukaryota</taxon>
        <taxon>Fungi</taxon>
        <taxon>Dikarya</taxon>
        <taxon>Ascomycota</taxon>
        <taxon>Pezizomycotina</taxon>
        <taxon>Dothideomycetes</taxon>
        <taxon>Dothideomycetidae</taxon>
        <taxon>Mycosphaerellales</taxon>
        <taxon>Mycosphaerellaceae</taxon>
        <taxon>Zasmidium</taxon>
    </lineage>
</organism>
<dbReference type="RefSeq" id="XP_033672267.1">
    <property type="nucleotide sequence ID" value="XM_033804523.1"/>
</dbReference>
<dbReference type="AlphaFoldDB" id="A0A6A6CYY4"/>
<dbReference type="Proteomes" id="UP000799537">
    <property type="component" value="Unassembled WGS sequence"/>
</dbReference>
<gene>
    <name evidence="1" type="ORF">M409DRAFT_18494</name>
</gene>
<evidence type="ECO:0000313" key="1">
    <source>
        <dbReference type="EMBL" id="KAF2171378.1"/>
    </source>
</evidence>
<reference evidence="1" key="1">
    <citation type="journal article" date="2020" name="Stud. Mycol.">
        <title>101 Dothideomycetes genomes: a test case for predicting lifestyles and emergence of pathogens.</title>
        <authorList>
            <person name="Haridas S."/>
            <person name="Albert R."/>
            <person name="Binder M."/>
            <person name="Bloem J."/>
            <person name="Labutti K."/>
            <person name="Salamov A."/>
            <person name="Andreopoulos B."/>
            <person name="Baker S."/>
            <person name="Barry K."/>
            <person name="Bills G."/>
            <person name="Bluhm B."/>
            <person name="Cannon C."/>
            <person name="Castanera R."/>
            <person name="Culley D."/>
            <person name="Daum C."/>
            <person name="Ezra D."/>
            <person name="Gonzalez J."/>
            <person name="Henrissat B."/>
            <person name="Kuo A."/>
            <person name="Liang C."/>
            <person name="Lipzen A."/>
            <person name="Lutzoni F."/>
            <person name="Magnuson J."/>
            <person name="Mondo S."/>
            <person name="Nolan M."/>
            <person name="Ohm R."/>
            <person name="Pangilinan J."/>
            <person name="Park H.-J."/>
            <person name="Ramirez L."/>
            <person name="Alfaro M."/>
            <person name="Sun H."/>
            <person name="Tritt A."/>
            <person name="Yoshinaga Y."/>
            <person name="Zwiers L.-H."/>
            <person name="Turgeon B."/>
            <person name="Goodwin S."/>
            <person name="Spatafora J."/>
            <person name="Crous P."/>
            <person name="Grigoriev I."/>
        </authorList>
    </citation>
    <scope>NUCLEOTIDE SEQUENCE</scope>
    <source>
        <strain evidence="1">ATCC 36951</strain>
    </source>
</reference>
<accession>A0A6A6CYY4</accession>
<evidence type="ECO:0008006" key="3">
    <source>
        <dbReference type="Google" id="ProtNLM"/>
    </source>
</evidence>
<name>A0A6A6CYY4_ZASCE</name>
<proteinExistence type="predicted"/>
<dbReference type="GeneID" id="54557795"/>
<dbReference type="EMBL" id="ML993583">
    <property type="protein sequence ID" value="KAF2171378.1"/>
    <property type="molecule type" value="Genomic_DNA"/>
</dbReference>
<dbReference type="OrthoDB" id="3648311at2759"/>
<keyword evidence="2" id="KW-1185">Reference proteome</keyword>
<protein>
    <recommendedName>
        <fullName evidence="3">F-box domain-containing protein</fullName>
    </recommendedName>
</protein>
<evidence type="ECO:0000313" key="2">
    <source>
        <dbReference type="Proteomes" id="UP000799537"/>
    </source>
</evidence>